<keyword evidence="2" id="KW-0479">Metal-binding</keyword>
<dbReference type="AlphaFoldDB" id="A0A538TH38"/>
<comment type="caution">
    <text evidence="6">The sequence shown here is derived from an EMBL/GenBank/DDBJ whole genome shotgun (WGS) entry which is preliminary data.</text>
</comment>
<dbReference type="PANTHER" id="PTHR21496:SF23">
    <property type="entry name" value="3-PHENYLPROPIONATE_CINNAMIC ACID DIOXYGENASE FERREDOXIN SUBUNIT"/>
    <property type="match status" value="1"/>
</dbReference>
<feature type="domain" description="Rieske" evidence="5">
    <location>
        <begin position="10"/>
        <end position="105"/>
    </location>
</feature>
<proteinExistence type="predicted"/>
<dbReference type="PANTHER" id="PTHR21496">
    <property type="entry name" value="FERREDOXIN-RELATED"/>
    <property type="match status" value="1"/>
</dbReference>
<keyword evidence="4" id="KW-0411">Iron-sulfur</keyword>
<evidence type="ECO:0000313" key="7">
    <source>
        <dbReference type="Proteomes" id="UP000316609"/>
    </source>
</evidence>
<name>A0A538TH38_UNCEI</name>
<keyword evidence="3" id="KW-0408">Iron</keyword>
<dbReference type="InterPro" id="IPR017941">
    <property type="entry name" value="Rieske_2Fe-2S"/>
</dbReference>
<reference evidence="6 7" key="1">
    <citation type="journal article" date="2019" name="Nat. Microbiol.">
        <title>Mediterranean grassland soil C-N compound turnover is dependent on rainfall and depth, and is mediated by genomically divergent microorganisms.</title>
        <authorList>
            <person name="Diamond S."/>
            <person name="Andeer P.F."/>
            <person name="Li Z."/>
            <person name="Crits-Christoph A."/>
            <person name="Burstein D."/>
            <person name="Anantharaman K."/>
            <person name="Lane K.R."/>
            <person name="Thomas B.C."/>
            <person name="Pan C."/>
            <person name="Northen T.R."/>
            <person name="Banfield J.F."/>
        </authorList>
    </citation>
    <scope>NUCLEOTIDE SEQUENCE [LARGE SCALE GENOMIC DNA]</scope>
    <source>
        <strain evidence="6">WS_8</strain>
    </source>
</reference>
<dbReference type="SUPFAM" id="SSF50022">
    <property type="entry name" value="ISP domain"/>
    <property type="match status" value="1"/>
</dbReference>
<dbReference type="EMBL" id="VBOY01000120">
    <property type="protein sequence ID" value="TMQ62947.1"/>
    <property type="molecule type" value="Genomic_DNA"/>
</dbReference>
<dbReference type="GO" id="GO:0046872">
    <property type="term" value="F:metal ion binding"/>
    <property type="evidence" value="ECO:0007669"/>
    <property type="project" value="UniProtKB-KW"/>
</dbReference>
<gene>
    <name evidence="6" type="ORF">E6K78_11065</name>
</gene>
<dbReference type="Proteomes" id="UP000316609">
    <property type="component" value="Unassembled WGS sequence"/>
</dbReference>
<evidence type="ECO:0000256" key="2">
    <source>
        <dbReference type="ARBA" id="ARBA00022723"/>
    </source>
</evidence>
<evidence type="ECO:0000256" key="1">
    <source>
        <dbReference type="ARBA" id="ARBA00022714"/>
    </source>
</evidence>
<dbReference type="Gene3D" id="2.102.10.10">
    <property type="entry name" value="Rieske [2Fe-2S] iron-sulphur domain"/>
    <property type="match status" value="1"/>
</dbReference>
<dbReference type="InterPro" id="IPR036922">
    <property type="entry name" value="Rieske_2Fe-2S_sf"/>
</dbReference>
<organism evidence="6 7">
    <name type="scientific">Eiseniibacteriota bacterium</name>
    <dbReference type="NCBI Taxonomy" id="2212470"/>
    <lineage>
        <taxon>Bacteria</taxon>
        <taxon>Candidatus Eiseniibacteriota</taxon>
    </lineage>
</organism>
<keyword evidence="1" id="KW-0001">2Fe-2S</keyword>
<evidence type="ECO:0000313" key="6">
    <source>
        <dbReference type="EMBL" id="TMQ62947.1"/>
    </source>
</evidence>
<dbReference type="PROSITE" id="PS51296">
    <property type="entry name" value="RIESKE"/>
    <property type="match status" value="1"/>
</dbReference>
<evidence type="ECO:0000256" key="4">
    <source>
        <dbReference type="ARBA" id="ARBA00023014"/>
    </source>
</evidence>
<evidence type="ECO:0000256" key="3">
    <source>
        <dbReference type="ARBA" id="ARBA00023004"/>
    </source>
</evidence>
<evidence type="ECO:0000259" key="5">
    <source>
        <dbReference type="PROSITE" id="PS51296"/>
    </source>
</evidence>
<dbReference type="Pfam" id="PF00355">
    <property type="entry name" value="Rieske"/>
    <property type="match status" value="1"/>
</dbReference>
<accession>A0A538TH38</accession>
<sequence>MNETSTDGFVTVARVGEIPRGGVKVVRLGDQPVAVFHLADGYYAMDDLCTHDGGPLAEGILDGDVIECPRHGARFDVKTGAVLCLPAVTPVPVYDVKVVGDEIKVGWA</sequence>
<dbReference type="GO" id="GO:0051537">
    <property type="term" value="F:2 iron, 2 sulfur cluster binding"/>
    <property type="evidence" value="ECO:0007669"/>
    <property type="project" value="UniProtKB-KW"/>
</dbReference>
<protein>
    <submittedName>
        <fullName evidence="6">Non-heme iron oxygenase ferredoxin subunit</fullName>
    </submittedName>
</protein>
<dbReference type="CDD" id="cd03528">
    <property type="entry name" value="Rieske_RO_ferredoxin"/>
    <property type="match status" value="1"/>
</dbReference>